<dbReference type="KEGG" id="mcad:Pan265_14400"/>
<gene>
    <name evidence="2" type="ORF">Pan265_14400</name>
</gene>
<keyword evidence="3" id="KW-1185">Reference proteome</keyword>
<dbReference type="RefSeq" id="WP_145445726.1">
    <property type="nucleotide sequence ID" value="NZ_CP036280.1"/>
</dbReference>
<sequence precursor="true">MNLLNLSPVLLLCATTSLSAEVLSTSFENLPLDSSFGVAGEAASDGIAFTTSYGGISQPFFGLDEYPAGQLLRVYPGRAGGGTAWLNITSVSEDTPASAITLGFTTSVEYLSIRPKDDSLSALTILASDFPTEGGAITQEGIEIILSPTTNQETEGWQWQINGTIDYFRVVIAADGSLDDVTMNIIPEPAAVSLMLLGLATLCRR</sequence>
<name>A0A518BXA6_9BACT</name>
<keyword evidence="1" id="KW-0732">Signal</keyword>
<accession>A0A518BXA6</accession>
<feature type="chain" id="PRO_5021989325" description="PEP-CTERM protein-sorting domain-containing protein" evidence="1">
    <location>
        <begin position="21"/>
        <end position="205"/>
    </location>
</feature>
<evidence type="ECO:0008006" key="4">
    <source>
        <dbReference type="Google" id="ProtNLM"/>
    </source>
</evidence>
<reference evidence="2 3" key="1">
    <citation type="submission" date="2019-02" db="EMBL/GenBank/DDBJ databases">
        <title>Deep-cultivation of Planctomycetes and their phenomic and genomic characterization uncovers novel biology.</title>
        <authorList>
            <person name="Wiegand S."/>
            <person name="Jogler M."/>
            <person name="Boedeker C."/>
            <person name="Pinto D."/>
            <person name="Vollmers J."/>
            <person name="Rivas-Marin E."/>
            <person name="Kohn T."/>
            <person name="Peeters S.H."/>
            <person name="Heuer A."/>
            <person name="Rast P."/>
            <person name="Oberbeckmann S."/>
            <person name="Bunk B."/>
            <person name="Jeske O."/>
            <person name="Meyerdierks A."/>
            <person name="Storesund J.E."/>
            <person name="Kallscheuer N."/>
            <person name="Luecker S."/>
            <person name="Lage O.M."/>
            <person name="Pohl T."/>
            <person name="Merkel B.J."/>
            <person name="Hornburger P."/>
            <person name="Mueller R.-W."/>
            <person name="Bruemmer F."/>
            <person name="Labrenz M."/>
            <person name="Spormann A.M."/>
            <person name="Op den Camp H."/>
            <person name="Overmann J."/>
            <person name="Amann R."/>
            <person name="Jetten M.S.M."/>
            <person name="Mascher T."/>
            <person name="Medema M.H."/>
            <person name="Devos D.P."/>
            <person name="Kaster A.-K."/>
            <person name="Ovreas L."/>
            <person name="Rohde M."/>
            <person name="Galperin M.Y."/>
            <person name="Jogler C."/>
        </authorList>
    </citation>
    <scope>NUCLEOTIDE SEQUENCE [LARGE SCALE GENOMIC DNA]</scope>
    <source>
        <strain evidence="2 3">Pan265</strain>
    </source>
</reference>
<dbReference type="AlphaFoldDB" id="A0A518BXA6"/>
<evidence type="ECO:0000256" key="1">
    <source>
        <dbReference type="SAM" id="SignalP"/>
    </source>
</evidence>
<feature type="signal peptide" evidence="1">
    <location>
        <begin position="1"/>
        <end position="20"/>
    </location>
</feature>
<evidence type="ECO:0000313" key="3">
    <source>
        <dbReference type="Proteomes" id="UP000320386"/>
    </source>
</evidence>
<dbReference type="Proteomes" id="UP000320386">
    <property type="component" value="Chromosome"/>
</dbReference>
<dbReference type="EMBL" id="CP036280">
    <property type="protein sequence ID" value="QDU71588.1"/>
    <property type="molecule type" value="Genomic_DNA"/>
</dbReference>
<proteinExistence type="predicted"/>
<evidence type="ECO:0000313" key="2">
    <source>
        <dbReference type="EMBL" id="QDU71588.1"/>
    </source>
</evidence>
<protein>
    <recommendedName>
        <fullName evidence="4">PEP-CTERM protein-sorting domain-containing protein</fullName>
    </recommendedName>
</protein>
<organism evidence="2 3">
    <name type="scientific">Mucisphaera calidilacus</name>
    <dbReference type="NCBI Taxonomy" id="2527982"/>
    <lineage>
        <taxon>Bacteria</taxon>
        <taxon>Pseudomonadati</taxon>
        <taxon>Planctomycetota</taxon>
        <taxon>Phycisphaerae</taxon>
        <taxon>Phycisphaerales</taxon>
        <taxon>Phycisphaeraceae</taxon>
        <taxon>Mucisphaera</taxon>
    </lineage>
</organism>